<proteinExistence type="predicted"/>
<keyword evidence="2" id="KW-1185">Reference proteome</keyword>
<comment type="caution">
    <text evidence="1">The sequence shown here is derived from an EMBL/GenBank/DDBJ whole genome shotgun (WGS) entry which is preliminary data.</text>
</comment>
<evidence type="ECO:0000313" key="1">
    <source>
        <dbReference type="EMBL" id="GAA0956781.1"/>
    </source>
</evidence>
<dbReference type="RefSeq" id="WP_344242701.1">
    <property type="nucleotide sequence ID" value="NZ_BAAAHH010000018.1"/>
</dbReference>
<organism evidence="1 2">
    <name type="scientific">Actinocorallia libanotica</name>
    <dbReference type="NCBI Taxonomy" id="46162"/>
    <lineage>
        <taxon>Bacteria</taxon>
        <taxon>Bacillati</taxon>
        <taxon>Actinomycetota</taxon>
        <taxon>Actinomycetes</taxon>
        <taxon>Streptosporangiales</taxon>
        <taxon>Thermomonosporaceae</taxon>
        <taxon>Actinocorallia</taxon>
    </lineage>
</organism>
<name>A0ABN1RGI8_9ACTN</name>
<evidence type="ECO:0000313" key="2">
    <source>
        <dbReference type="Proteomes" id="UP001500665"/>
    </source>
</evidence>
<gene>
    <name evidence="1" type="ORF">GCM10009550_43200</name>
</gene>
<reference evidence="1 2" key="1">
    <citation type="journal article" date="2019" name="Int. J. Syst. Evol. Microbiol.">
        <title>The Global Catalogue of Microorganisms (GCM) 10K type strain sequencing project: providing services to taxonomists for standard genome sequencing and annotation.</title>
        <authorList>
            <consortium name="The Broad Institute Genomics Platform"/>
            <consortium name="The Broad Institute Genome Sequencing Center for Infectious Disease"/>
            <person name="Wu L."/>
            <person name="Ma J."/>
        </authorList>
    </citation>
    <scope>NUCLEOTIDE SEQUENCE [LARGE SCALE GENOMIC DNA]</scope>
    <source>
        <strain evidence="1 2">JCM 10696</strain>
    </source>
</reference>
<protein>
    <submittedName>
        <fullName evidence="1">Uncharacterized protein</fullName>
    </submittedName>
</protein>
<accession>A0ABN1RGI8</accession>
<dbReference type="Proteomes" id="UP001500665">
    <property type="component" value="Unassembled WGS sequence"/>
</dbReference>
<dbReference type="EMBL" id="BAAAHH010000018">
    <property type="protein sequence ID" value="GAA0956781.1"/>
    <property type="molecule type" value="Genomic_DNA"/>
</dbReference>
<sequence length="240" mass="26283">MTVRPLADVVAALDDAFAAAPRPTAIDACPCCVRAEEIAVLLNTPRRLLQADDLAGYGVNVMNTVGGAEDLRYFTPRLLELALAPDGMTWPDMELLFVKLGRANWWSWPEATILQELMDALWTDVLTHHPSWAGTGEVLCSLGSAQASIAHRLHDWSALHTPAAIANLHEFLTTETQTKNKRLVPCNAYWDTTGTTYTELSTWLNDGPALTAVEAAITAHTSEAIQVQLTAIRDRLLPTR</sequence>